<feature type="region of interest" description="Disordered" evidence="7">
    <location>
        <begin position="314"/>
        <end position="371"/>
    </location>
</feature>
<evidence type="ECO:0000256" key="2">
    <source>
        <dbReference type="ARBA" id="ARBA00022559"/>
    </source>
</evidence>
<evidence type="ECO:0000259" key="8">
    <source>
        <dbReference type="Pfam" id="PF04261"/>
    </source>
</evidence>
<organism evidence="10 11">
    <name type="scientific">Streptomyces lannensis</name>
    <dbReference type="NCBI Taxonomy" id="766498"/>
    <lineage>
        <taxon>Bacteria</taxon>
        <taxon>Bacillati</taxon>
        <taxon>Actinomycetota</taxon>
        <taxon>Actinomycetes</taxon>
        <taxon>Kitasatosporales</taxon>
        <taxon>Streptomycetaceae</taxon>
        <taxon>Streptomyces</taxon>
    </lineage>
</organism>
<evidence type="ECO:0000256" key="7">
    <source>
        <dbReference type="SAM" id="MobiDB-lite"/>
    </source>
</evidence>
<keyword evidence="3" id="KW-0479">Metal-binding</keyword>
<dbReference type="EMBL" id="BAAAZA010000007">
    <property type="protein sequence ID" value="GAA3864191.1"/>
    <property type="molecule type" value="Genomic_DNA"/>
</dbReference>
<evidence type="ECO:0000313" key="11">
    <source>
        <dbReference type="Proteomes" id="UP001501563"/>
    </source>
</evidence>
<dbReference type="PANTHER" id="PTHR30521">
    <property type="entry name" value="DEFERROCHELATASE/PEROXIDASE"/>
    <property type="match status" value="1"/>
</dbReference>
<name>A0ABP7K3B2_9ACTN</name>
<dbReference type="Pfam" id="PF20628">
    <property type="entry name" value="Dyp_perox_C"/>
    <property type="match status" value="1"/>
</dbReference>
<protein>
    <submittedName>
        <fullName evidence="10">Dyp-type peroxidase</fullName>
    </submittedName>
</protein>
<dbReference type="Proteomes" id="UP001501563">
    <property type="component" value="Unassembled WGS sequence"/>
</dbReference>
<feature type="compositionally biased region" description="Acidic residues" evidence="7">
    <location>
        <begin position="329"/>
        <end position="339"/>
    </location>
</feature>
<evidence type="ECO:0000259" key="9">
    <source>
        <dbReference type="Pfam" id="PF20628"/>
    </source>
</evidence>
<feature type="domain" description="Dyp-type peroxidase N-terminal" evidence="8">
    <location>
        <begin position="19"/>
        <end position="148"/>
    </location>
</feature>
<dbReference type="Pfam" id="PF04261">
    <property type="entry name" value="Dyp_perox_N"/>
    <property type="match status" value="1"/>
</dbReference>
<feature type="domain" description="Dyp-type peroxidase C-terminal" evidence="9">
    <location>
        <begin position="152"/>
        <end position="315"/>
    </location>
</feature>
<comment type="caution">
    <text evidence="10">The sequence shown here is derived from an EMBL/GenBank/DDBJ whole genome shotgun (WGS) entry which is preliminary data.</text>
</comment>
<evidence type="ECO:0000256" key="6">
    <source>
        <dbReference type="ARBA" id="ARBA00025737"/>
    </source>
</evidence>
<keyword evidence="4" id="KW-0560">Oxidoreductase</keyword>
<dbReference type="InterPro" id="IPR006314">
    <property type="entry name" value="Dyp_peroxidase"/>
</dbReference>
<dbReference type="SUPFAM" id="SSF54909">
    <property type="entry name" value="Dimeric alpha+beta barrel"/>
    <property type="match status" value="1"/>
</dbReference>
<keyword evidence="11" id="KW-1185">Reference proteome</keyword>
<dbReference type="PROSITE" id="PS51404">
    <property type="entry name" value="DYP_PEROXIDASE"/>
    <property type="match status" value="1"/>
</dbReference>
<dbReference type="PANTHER" id="PTHR30521:SF0">
    <property type="entry name" value="DYP-TYPE PEROXIDASE FAMILY PROTEIN"/>
    <property type="match status" value="1"/>
</dbReference>
<comment type="similarity">
    <text evidence="6">Belongs to the DyP-type peroxidase family.</text>
</comment>
<proteinExistence type="inferred from homology"/>
<reference evidence="11" key="1">
    <citation type="journal article" date="2019" name="Int. J. Syst. Evol. Microbiol.">
        <title>The Global Catalogue of Microorganisms (GCM) 10K type strain sequencing project: providing services to taxonomists for standard genome sequencing and annotation.</title>
        <authorList>
            <consortium name="The Broad Institute Genomics Platform"/>
            <consortium name="The Broad Institute Genome Sequencing Center for Infectious Disease"/>
            <person name="Wu L."/>
            <person name="Ma J."/>
        </authorList>
    </citation>
    <scope>NUCLEOTIDE SEQUENCE [LARGE SCALE GENOMIC DNA]</scope>
    <source>
        <strain evidence="11">JCM 16578</strain>
    </source>
</reference>
<gene>
    <name evidence="10" type="ORF">GCM10022207_30390</name>
</gene>
<comment type="cofactor">
    <cofactor evidence="1">
        <name>heme b</name>
        <dbReference type="ChEBI" id="CHEBI:60344"/>
    </cofactor>
</comment>
<dbReference type="GO" id="GO:0004601">
    <property type="term" value="F:peroxidase activity"/>
    <property type="evidence" value="ECO:0007669"/>
    <property type="project" value="UniProtKB-KW"/>
</dbReference>
<dbReference type="InterPro" id="IPR048328">
    <property type="entry name" value="Dyp_perox_C"/>
</dbReference>
<evidence type="ECO:0000256" key="4">
    <source>
        <dbReference type="ARBA" id="ARBA00023002"/>
    </source>
</evidence>
<evidence type="ECO:0000313" key="10">
    <source>
        <dbReference type="EMBL" id="GAA3864191.1"/>
    </source>
</evidence>
<dbReference type="InterPro" id="IPR011008">
    <property type="entry name" value="Dimeric_a/b-barrel"/>
</dbReference>
<sequence>MTWEGVWPVAESSPEPVPQSVLSPLTTAAIFLVMTIDRGGEEPTRGLLSDLNGLQRAVGFRASSSGMLSCVTGIGSEAWDRLFAGPRPAELHPFRELAGPVHRAVSTPGDLLFHIRAARLDLCFALASEIMERLRGAVTVRDEVHGFKYFDVRDLLGFVDGTENPVGPVASAAVLIGDEDPPFTGGSYVIVQKYLHDLQAWNALPVEAQEMVIGRRKLSDVELDDETKPADSHVALTTVVDPDGTERKILRDNMPFGTVGEGEFGTYFIGYARTPDVTETMLERMFLGAPPAAHDRILDFSTAVTGSLFHVPTSDFLDDLPDPPGADESGSESETESDTGADSPCVHTDTVLLGQTRAPDGSLGIGDLKGR</sequence>
<evidence type="ECO:0000256" key="1">
    <source>
        <dbReference type="ARBA" id="ARBA00001970"/>
    </source>
</evidence>
<keyword evidence="2 10" id="KW-0575">Peroxidase</keyword>
<dbReference type="NCBIfam" id="TIGR01413">
    <property type="entry name" value="Dyp_perox_fam"/>
    <property type="match status" value="1"/>
</dbReference>
<keyword evidence="5" id="KW-0408">Iron</keyword>
<evidence type="ECO:0000256" key="3">
    <source>
        <dbReference type="ARBA" id="ARBA00022723"/>
    </source>
</evidence>
<dbReference type="InterPro" id="IPR048327">
    <property type="entry name" value="Dyp_perox_N"/>
</dbReference>
<evidence type="ECO:0000256" key="5">
    <source>
        <dbReference type="ARBA" id="ARBA00023004"/>
    </source>
</evidence>
<accession>A0ABP7K3B2</accession>